<dbReference type="SUPFAM" id="SSF110849">
    <property type="entry name" value="ParB/Sulfiredoxin"/>
    <property type="match status" value="1"/>
</dbReference>
<evidence type="ECO:0000313" key="3">
    <source>
        <dbReference type="EMBL" id="QNE36844.1"/>
    </source>
</evidence>
<protein>
    <submittedName>
        <fullName evidence="3">ParB/RepB/Spo0J family partition protein</fullName>
    </submittedName>
</protein>
<dbReference type="InterPro" id="IPR036086">
    <property type="entry name" value="ParB/Sulfiredoxin_sf"/>
</dbReference>
<dbReference type="SUPFAM" id="SSF109709">
    <property type="entry name" value="KorB DNA-binding domain-like"/>
    <property type="match status" value="1"/>
</dbReference>
<evidence type="ECO:0000313" key="4">
    <source>
        <dbReference type="Proteomes" id="UP000515511"/>
    </source>
</evidence>
<dbReference type="SMART" id="SM00470">
    <property type="entry name" value="ParB"/>
    <property type="match status" value="1"/>
</dbReference>
<dbReference type="NCBIfam" id="TIGR00180">
    <property type="entry name" value="parB_part"/>
    <property type="match status" value="1"/>
</dbReference>
<dbReference type="KEGG" id="lse:F1C12_18115"/>
<feature type="domain" description="ParB-like N-terminal" evidence="2">
    <location>
        <begin position="12"/>
        <end position="101"/>
    </location>
</feature>
<dbReference type="RefSeq" id="WP_185276278.1">
    <property type="nucleotide sequence ID" value="NZ_CP043641.1"/>
</dbReference>
<organism evidence="3 4">
    <name type="scientific">Leifsonia shinshuensis</name>
    <dbReference type="NCBI Taxonomy" id="150026"/>
    <lineage>
        <taxon>Bacteria</taxon>
        <taxon>Bacillati</taxon>
        <taxon>Actinomycetota</taxon>
        <taxon>Actinomycetes</taxon>
        <taxon>Micrococcales</taxon>
        <taxon>Microbacteriaceae</taxon>
        <taxon>Leifsonia</taxon>
    </lineage>
</organism>
<dbReference type="Proteomes" id="UP000515511">
    <property type="component" value="Chromosome"/>
</dbReference>
<name>A0A7G6YEC9_9MICO</name>
<dbReference type="InterPro" id="IPR004437">
    <property type="entry name" value="ParB/RepB/Spo0J"/>
</dbReference>
<proteinExistence type="inferred from homology"/>
<comment type="similarity">
    <text evidence="1">Belongs to the ParB family.</text>
</comment>
<dbReference type="Gene3D" id="3.90.1530.30">
    <property type="match status" value="1"/>
</dbReference>
<dbReference type="AlphaFoldDB" id="A0A7G6YEC9"/>
<reference evidence="4" key="1">
    <citation type="submission" date="2019-09" db="EMBL/GenBank/DDBJ databases">
        <title>Antimicrobial potential of Antarctic Bacteria.</title>
        <authorList>
            <person name="Benaud N."/>
            <person name="Edwards R.J."/>
            <person name="Ferrari B.C."/>
        </authorList>
    </citation>
    <scope>NUCLEOTIDE SEQUENCE [LARGE SCALE GENOMIC DNA]</scope>
    <source>
        <strain evidence="4">INR9</strain>
    </source>
</reference>
<dbReference type="PANTHER" id="PTHR33375">
    <property type="entry name" value="CHROMOSOME-PARTITIONING PROTEIN PARB-RELATED"/>
    <property type="match status" value="1"/>
</dbReference>
<dbReference type="GO" id="GO:0003677">
    <property type="term" value="F:DNA binding"/>
    <property type="evidence" value="ECO:0007669"/>
    <property type="project" value="InterPro"/>
</dbReference>
<sequence>MNDTTTVTGSIEHLDPHTLTIETNVRPSAPITPAFIQSIKENGVLTPVLGHRNDDRTVTVRAGQRRVFAAREAGLTTIPVYLVDADEVAAERIVQQMVENDQREALTDGDRAAAFQQLAFEGLSVTAIARRTGTKPKEVKTALEVVENQVAASAIQEHQLTLDQAAVLIEFDGDDEIRADLIKVATTDPAQFAHAAQRARDEKARAKTKTDAEADLVGRGYLILDSDPG</sequence>
<evidence type="ECO:0000259" key="2">
    <source>
        <dbReference type="SMART" id="SM00470"/>
    </source>
</evidence>
<dbReference type="EMBL" id="CP043641">
    <property type="protein sequence ID" value="QNE36844.1"/>
    <property type="molecule type" value="Genomic_DNA"/>
</dbReference>
<dbReference type="PANTHER" id="PTHR33375:SF1">
    <property type="entry name" value="CHROMOSOME-PARTITIONING PROTEIN PARB-RELATED"/>
    <property type="match status" value="1"/>
</dbReference>
<accession>A0A7G6YEC9</accession>
<evidence type="ECO:0000256" key="1">
    <source>
        <dbReference type="ARBA" id="ARBA00006295"/>
    </source>
</evidence>
<dbReference type="InterPro" id="IPR050336">
    <property type="entry name" value="Chromosome_partition/occlusion"/>
</dbReference>
<dbReference type="Gene3D" id="1.10.10.2830">
    <property type="match status" value="1"/>
</dbReference>
<dbReference type="Pfam" id="PF02195">
    <property type="entry name" value="ParB_N"/>
    <property type="match status" value="1"/>
</dbReference>
<dbReference type="GO" id="GO:0005694">
    <property type="term" value="C:chromosome"/>
    <property type="evidence" value="ECO:0007669"/>
    <property type="project" value="TreeGrafter"/>
</dbReference>
<dbReference type="InterPro" id="IPR003115">
    <property type="entry name" value="ParB_N"/>
</dbReference>
<dbReference type="GO" id="GO:0007059">
    <property type="term" value="P:chromosome segregation"/>
    <property type="evidence" value="ECO:0007669"/>
    <property type="project" value="TreeGrafter"/>
</dbReference>
<gene>
    <name evidence="3" type="ORF">F1C12_18115</name>
</gene>